<organism evidence="5 6">
    <name type="scientific">Desulfotalea psychrophila (strain LSv54 / DSM 12343)</name>
    <dbReference type="NCBI Taxonomy" id="177439"/>
    <lineage>
        <taxon>Bacteria</taxon>
        <taxon>Pseudomonadati</taxon>
        <taxon>Thermodesulfobacteriota</taxon>
        <taxon>Desulfobulbia</taxon>
        <taxon>Desulfobulbales</taxon>
        <taxon>Desulfocapsaceae</taxon>
        <taxon>Desulfotalea</taxon>
    </lineage>
</organism>
<dbReference type="Pfam" id="PF00072">
    <property type="entry name" value="Response_reg"/>
    <property type="match status" value="1"/>
</dbReference>
<evidence type="ECO:0000313" key="5">
    <source>
        <dbReference type="EMBL" id="CAG36220.1"/>
    </source>
</evidence>
<sequence>MAETIKARVLLVDDEKDFIETLSNRLQIRGLTVSTSTCGQDALKLIEKEKFDVVVLDLTMPGMDGLETLKKLKETAPDTEIIMLSGHGTIQASTEAIKLGAEDFLEKPLDLPKLLEKISEAKDKRILISQEKATEAIKEILKNRAW</sequence>
<evidence type="ECO:0000256" key="2">
    <source>
        <dbReference type="ARBA" id="ARBA00023012"/>
    </source>
</evidence>
<dbReference type="GO" id="GO:0000160">
    <property type="term" value="P:phosphorelay signal transduction system"/>
    <property type="evidence" value="ECO:0007669"/>
    <property type="project" value="UniProtKB-KW"/>
</dbReference>
<evidence type="ECO:0000256" key="3">
    <source>
        <dbReference type="PROSITE-ProRule" id="PRU00169"/>
    </source>
</evidence>
<dbReference type="KEGG" id="dps:DP1491"/>
<dbReference type="InterPro" id="IPR001789">
    <property type="entry name" value="Sig_transdc_resp-reg_receiver"/>
</dbReference>
<dbReference type="RefSeq" id="WP_011188732.1">
    <property type="nucleotide sequence ID" value="NC_006138.1"/>
</dbReference>
<dbReference type="InterPro" id="IPR011006">
    <property type="entry name" value="CheY-like_superfamily"/>
</dbReference>
<dbReference type="OrthoDB" id="9788090at2"/>
<dbReference type="SUPFAM" id="SSF52172">
    <property type="entry name" value="CheY-like"/>
    <property type="match status" value="1"/>
</dbReference>
<dbReference type="PANTHER" id="PTHR44591">
    <property type="entry name" value="STRESS RESPONSE REGULATOR PROTEIN 1"/>
    <property type="match status" value="1"/>
</dbReference>
<gene>
    <name evidence="5" type="ordered locus">DP1491</name>
</gene>
<feature type="modified residue" description="4-aspartylphosphate" evidence="3">
    <location>
        <position position="57"/>
    </location>
</feature>
<dbReference type="HOGENOM" id="CLU_000445_69_8_7"/>
<reference evidence="6" key="1">
    <citation type="journal article" date="2004" name="Environ. Microbiol.">
        <title>The genome of Desulfotalea psychrophila, a sulfate-reducing bacterium from permanently cold Arctic sediments.</title>
        <authorList>
            <person name="Rabus R."/>
            <person name="Ruepp A."/>
            <person name="Frickey T."/>
            <person name="Rattei T."/>
            <person name="Fartmann B."/>
            <person name="Stark M."/>
            <person name="Bauer M."/>
            <person name="Zibat A."/>
            <person name="Lombardot T."/>
            <person name="Becker I."/>
            <person name="Amann J."/>
            <person name="Gellner K."/>
            <person name="Teeling H."/>
            <person name="Leuschner W.D."/>
            <person name="Gloeckner F.-O."/>
            <person name="Lupas A.N."/>
            <person name="Amann R."/>
            <person name="Klenk H.-P."/>
        </authorList>
    </citation>
    <scope>NUCLEOTIDE SEQUENCE [LARGE SCALE GENOMIC DNA]</scope>
    <source>
        <strain evidence="6">DSM 12343 / LSv54</strain>
    </source>
</reference>
<keyword evidence="2" id="KW-0902">Two-component regulatory system</keyword>
<protein>
    <submittedName>
        <fullName evidence="5">Related to two-component system response regulator (Ntr family)</fullName>
    </submittedName>
</protein>
<accession>Q6AN54</accession>
<dbReference type="Gene3D" id="3.40.50.2300">
    <property type="match status" value="1"/>
</dbReference>
<dbReference type="InterPro" id="IPR050595">
    <property type="entry name" value="Bact_response_regulator"/>
</dbReference>
<feature type="domain" description="Response regulatory" evidence="4">
    <location>
        <begin position="8"/>
        <end position="122"/>
    </location>
</feature>
<dbReference type="PANTHER" id="PTHR44591:SF14">
    <property type="entry name" value="PROTEIN PILG"/>
    <property type="match status" value="1"/>
</dbReference>
<proteinExistence type="predicted"/>
<dbReference type="eggNOG" id="COG2204">
    <property type="taxonomic scope" value="Bacteria"/>
</dbReference>
<dbReference type="SMART" id="SM00448">
    <property type="entry name" value="REC"/>
    <property type="match status" value="1"/>
</dbReference>
<dbReference type="AlphaFoldDB" id="Q6AN54"/>
<dbReference type="EMBL" id="CR522870">
    <property type="protein sequence ID" value="CAG36220.1"/>
    <property type="molecule type" value="Genomic_DNA"/>
</dbReference>
<evidence type="ECO:0000259" key="4">
    <source>
        <dbReference type="PROSITE" id="PS50110"/>
    </source>
</evidence>
<name>Q6AN54_DESPS</name>
<evidence type="ECO:0000313" key="6">
    <source>
        <dbReference type="Proteomes" id="UP000000602"/>
    </source>
</evidence>
<dbReference type="PROSITE" id="PS50110">
    <property type="entry name" value="RESPONSE_REGULATORY"/>
    <property type="match status" value="1"/>
</dbReference>
<dbReference type="Proteomes" id="UP000000602">
    <property type="component" value="Chromosome"/>
</dbReference>
<keyword evidence="6" id="KW-1185">Reference proteome</keyword>
<evidence type="ECO:0000256" key="1">
    <source>
        <dbReference type="ARBA" id="ARBA00022553"/>
    </source>
</evidence>
<keyword evidence="1 3" id="KW-0597">Phosphoprotein</keyword>
<dbReference type="STRING" id="177439.DP1491"/>